<dbReference type="InterPro" id="IPR023162">
    <property type="entry name" value="Apc36109-like_dom_sf"/>
</dbReference>
<dbReference type="EMBL" id="LQWZ01000010">
    <property type="protein sequence ID" value="OAH58291.1"/>
    <property type="molecule type" value="Genomic_DNA"/>
</dbReference>
<dbReference type="Proteomes" id="UP000077271">
    <property type="component" value="Unassembled WGS sequence"/>
</dbReference>
<dbReference type="OrthoDB" id="2353632at2"/>
<evidence type="ECO:0000313" key="1">
    <source>
        <dbReference type="EMBL" id="OAH58291.1"/>
    </source>
</evidence>
<comment type="caution">
    <text evidence="1">The sequence shown here is derived from an EMBL/GenBank/DDBJ whole genome shotgun (WGS) entry which is preliminary data.</text>
</comment>
<dbReference type="AlphaFoldDB" id="A0A177L0J4"/>
<dbReference type="EMBL" id="LQWY01000017">
    <property type="protein sequence ID" value="OAH61557.1"/>
    <property type="molecule type" value="Genomic_DNA"/>
</dbReference>
<evidence type="ECO:0000313" key="3">
    <source>
        <dbReference type="Proteomes" id="UP000076935"/>
    </source>
</evidence>
<dbReference type="STRING" id="29332.AWH48_18100"/>
<dbReference type="InterPro" id="IPR015053">
    <property type="entry name" value="DUF1871"/>
</dbReference>
<accession>A0A177L0J4</accession>
<dbReference type="Gene3D" id="1.10.340.20">
    <property type="entry name" value="Apc36109-like domain"/>
    <property type="match status" value="1"/>
</dbReference>
<evidence type="ECO:0000313" key="4">
    <source>
        <dbReference type="Proteomes" id="UP000077271"/>
    </source>
</evidence>
<dbReference type="RefSeq" id="WP_018394240.1">
    <property type="nucleotide sequence ID" value="NZ_JBCNAN010000058.1"/>
</dbReference>
<dbReference type="Pfam" id="PF08958">
    <property type="entry name" value="DUF1871"/>
    <property type="match status" value="1"/>
</dbReference>
<reference evidence="3 4" key="1">
    <citation type="submission" date="2016-01" db="EMBL/GenBank/DDBJ databases">
        <title>Investigation of taxonomic status of Bacillus aminovorans.</title>
        <authorList>
            <person name="Verma A."/>
            <person name="Pal Y."/>
            <person name="Krishnamurthi S."/>
        </authorList>
    </citation>
    <scope>NUCLEOTIDE SEQUENCE [LARGE SCALE GENOMIC DNA]</scope>
    <source>
        <strain evidence="2 3">DSM 1314</strain>
        <strain evidence="1 4">DSM 4337</strain>
    </source>
</reference>
<organism evidence="1 4">
    <name type="scientific">Domibacillus aminovorans</name>
    <dbReference type="NCBI Taxonomy" id="29332"/>
    <lineage>
        <taxon>Bacteria</taxon>
        <taxon>Bacillati</taxon>
        <taxon>Bacillota</taxon>
        <taxon>Bacilli</taxon>
        <taxon>Bacillales</taxon>
        <taxon>Bacillaceae</taxon>
        <taxon>Domibacillus</taxon>
    </lineage>
</organism>
<keyword evidence="3" id="KW-1185">Reference proteome</keyword>
<gene>
    <name evidence="1" type="ORF">AWH48_18100</name>
    <name evidence="2" type="ORF">AWH49_12410</name>
</gene>
<protein>
    <submittedName>
        <fullName evidence="1">Uncharacterized protein</fullName>
    </submittedName>
</protein>
<name>A0A177L0J4_9BACI</name>
<proteinExistence type="predicted"/>
<evidence type="ECO:0000313" key="2">
    <source>
        <dbReference type="EMBL" id="OAH61557.1"/>
    </source>
</evidence>
<dbReference type="Proteomes" id="UP000076935">
    <property type="component" value="Unassembled WGS sequence"/>
</dbReference>
<dbReference type="SUPFAM" id="SSF116922">
    <property type="entry name" value="YugE-like"/>
    <property type="match status" value="1"/>
</dbReference>
<sequence length="87" mass="9539">MNETAQLNFALADVLNGFDPFDAGPGFYDTEIADSIYAVHRLDEINKLAAAIRSIYEHSFDAPMPGGNPTVLAEKLLMIKNNSSCYL</sequence>